<feature type="transmembrane region" description="Helical" evidence="5">
    <location>
        <begin position="20"/>
        <end position="43"/>
    </location>
</feature>
<dbReference type="InterPro" id="IPR017452">
    <property type="entry name" value="GPCR_Rhodpsn_7TM"/>
</dbReference>
<evidence type="ECO:0000256" key="1">
    <source>
        <dbReference type="ARBA" id="ARBA00004370"/>
    </source>
</evidence>
<comment type="subcellular location">
    <subcellularLocation>
        <location evidence="1">Membrane</location>
    </subcellularLocation>
</comment>
<evidence type="ECO:0000313" key="7">
    <source>
        <dbReference type="Proteomes" id="UP000095282"/>
    </source>
</evidence>
<dbReference type="AlphaFoldDB" id="A0A1I7V2H6"/>
<evidence type="ECO:0000256" key="4">
    <source>
        <dbReference type="ARBA" id="ARBA00023136"/>
    </source>
</evidence>
<feature type="transmembrane region" description="Helical" evidence="5">
    <location>
        <begin position="297"/>
        <end position="321"/>
    </location>
</feature>
<dbReference type="eggNOG" id="ENOG502TFSR">
    <property type="taxonomic scope" value="Eukaryota"/>
</dbReference>
<feature type="domain" description="G-protein coupled receptors family 1 profile" evidence="6">
    <location>
        <begin position="34"/>
        <end position="319"/>
    </location>
</feature>
<dbReference type="PROSITE" id="PS50262">
    <property type="entry name" value="G_PROTEIN_RECEP_F1_2"/>
    <property type="match status" value="1"/>
</dbReference>
<dbReference type="Gene3D" id="1.20.1070.10">
    <property type="entry name" value="Rhodopsin 7-helix transmembrane proteins"/>
    <property type="match status" value="1"/>
</dbReference>
<keyword evidence="4 5" id="KW-0472">Membrane</keyword>
<protein>
    <submittedName>
        <fullName evidence="8">G_PROTEIN_RECEP_F1_2 domain-containing protein</fullName>
    </submittedName>
</protein>
<dbReference type="GO" id="GO:0008528">
    <property type="term" value="F:G protein-coupled peptide receptor activity"/>
    <property type="evidence" value="ECO:0007669"/>
    <property type="project" value="InterPro"/>
</dbReference>
<dbReference type="GO" id="GO:0016020">
    <property type="term" value="C:membrane"/>
    <property type="evidence" value="ECO:0007669"/>
    <property type="project" value="UniProtKB-SubCell"/>
</dbReference>
<evidence type="ECO:0000313" key="8">
    <source>
        <dbReference type="WBParaSite" id="Csp11.Scaffold630.g21739.t1"/>
    </source>
</evidence>
<feature type="transmembrane region" description="Helical" evidence="5">
    <location>
        <begin position="55"/>
        <end position="72"/>
    </location>
</feature>
<evidence type="ECO:0000259" key="6">
    <source>
        <dbReference type="PROSITE" id="PS50262"/>
    </source>
</evidence>
<feature type="transmembrane region" description="Helical" evidence="5">
    <location>
        <begin position="209"/>
        <end position="232"/>
    </location>
</feature>
<feature type="transmembrane region" description="Helical" evidence="5">
    <location>
        <begin position="142"/>
        <end position="162"/>
    </location>
</feature>
<dbReference type="PANTHER" id="PTHR47088">
    <property type="entry name" value="SERPENTINE RECEPTOR, CLASS W"/>
    <property type="match status" value="1"/>
</dbReference>
<reference evidence="8" key="1">
    <citation type="submission" date="2016-11" db="UniProtKB">
        <authorList>
            <consortium name="WormBaseParasite"/>
        </authorList>
    </citation>
    <scope>IDENTIFICATION</scope>
</reference>
<dbReference type="STRING" id="1561998.A0A1I7V2H6"/>
<feature type="transmembrane region" description="Helical" evidence="5">
    <location>
        <begin position="112"/>
        <end position="130"/>
    </location>
</feature>
<organism evidence="7 8">
    <name type="scientific">Caenorhabditis tropicalis</name>
    <dbReference type="NCBI Taxonomy" id="1561998"/>
    <lineage>
        <taxon>Eukaryota</taxon>
        <taxon>Metazoa</taxon>
        <taxon>Ecdysozoa</taxon>
        <taxon>Nematoda</taxon>
        <taxon>Chromadorea</taxon>
        <taxon>Rhabditida</taxon>
        <taxon>Rhabditina</taxon>
        <taxon>Rhabditomorpha</taxon>
        <taxon>Rhabditoidea</taxon>
        <taxon>Rhabditidae</taxon>
        <taxon>Peloderinae</taxon>
        <taxon>Caenorhabditis</taxon>
    </lineage>
</organism>
<dbReference type="WBParaSite" id="Csp11.Scaffold630.g21739.t1">
    <property type="protein sequence ID" value="Csp11.Scaffold630.g21739.t1"/>
    <property type="gene ID" value="Csp11.Scaffold630.g21739"/>
</dbReference>
<name>A0A1I7V2H6_9PELO</name>
<evidence type="ECO:0000256" key="2">
    <source>
        <dbReference type="ARBA" id="ARBA00022692"/>
    </source>
</evidence>
<proteinExistence type="predicted"/>
<dbReference type="SUPFAM" id="SSF81321">
    <property type="entry name" value="Family A G protein-coupled receptor-like"/>
    <property type="match status" value="1"/>
</dbReference>
<keyword evidence="7" id="KW-1185">Reference proteome</keyword>
<dbReference type="InterPro" id="IPR019427">
    <property type="entry name" value="7TM_GPCR_serpentine_rcpt_Srw"/>
</dbReference>
<dbReference type="Proteomes" id="UP000095282">
    <property type="component" value="Unplaced"/>
</dbReference>
<evidence type="ECO:0000256" key="3">
    <source>
        <dbReference type="ARBA" id="ARBA00022989"/>
    </source>
</evidence>
<feature type="transmembrane region" description="Helical" evidence="5">
    <location>
        <begin position="258"/>
        <end position="277"/>
    </location>
</feature>
<keyword evidence="3 5" id="KW-1133">Transmembrane helix</keyword>
<keyword evidence="2 5" id="KW-0812">Transmembrane</keyword>
<dbReference type="PANTHER" id="PTHR47088:SF1">
    <property type="entry name" value="G-PROTEIN COUPLED RECEPTORS FAMILY 1 PROFILE DOMAIN-CONTAINING PROTEIN-RELATED"/>
    <property type="match status" value="1"/>
</dbReference>
<evidence type="ECO:0000256" key="5">
    <source>
        <dbReference type="SAM" id="Phobius"/>
    </source>
</evidence>
<accession>A0A1I7V2H6</accession>
<sequence length="364" mass="41002">MPKDANEELVLFINDILEHVFVIQFVISIAGVCMNIPHLFILLQKSMRTSSTNSIMIGIALCDLTVLSDNVFERVHHYWLKPIDDPCVNQSPYWYEMALLIGDVLRTFCERASFWLGVFLALIRLLIMKVPGNPKILSKPLLGYILVLVLLPISLFHSLYYYSGYSIVPWSSPWTPGKDCSGFPSNYSEPQFIRSFIDNKNLFKIVGRYVFINGLSRILVSVLYPILAISLFHEIRKSAKYALGALSKQNSKDRHRTGHMILTMTVFYIIASAPAGASDFVQLFVEIPTNSILETLVGYGSIFLSALFCLNATSHGIINFLMATKYRDTVKGVLGLKKKRVEKSVFSVTRSMSHAQRVCLPGTN</sequence>
<dbReference type="Pfam" id="PF10324">
    <property type="entry name" value="7TM_GPCR_Srw"/>
    <property type="match status" value="1"/>
</dbReference>